<dbReference type="PANTHER" id="PTHR31871:SF1">
    <property type="entry name" value="HISTIDINE-TRNA LIGASE"/>
    <property type="match status" value="1"/>
</dbReference>
<evidence type="ECO:0000313" key="2">
    <source>
        <dbReference type="Proteomes" id="UP001642487"/>
    </source>
</evidence>
<keyword evidence="2" id="KW-1185">Reference proteome</keyword>
<proteinExistence type="predicted"/>
<accession>A0ABP0YL54</accession>
<dbReference type="InterPro" id="IPR006476">
    <property type="entry name" value="CHP01589_pln"/>
</dbReference>
<organism evidence="1 2">
    <name type="scientific">Citrullus colocynthis</name>
    <name type="common">colocynth</name>
    <dbReference type="NCBI Taxonomy" id="252529"/>
    <lineage>
        <taxon>Eukaryota</taxon>
        <taxon>Viridiplantae</taxon>
        <taxon>Streptophyta</taxon>
        <taxon>Embryophyta</taxon>
        <taxon>Tracheophyta</taxon>
        <taxon>Spermatophyta</taxon>
        <taxon>Magnoliopsida</taxon>
        <taxon>eudicotyledons</taxon>
        <taxon>Gunneridae</taxon>
        <taxon>Pentapetalae</taxon>
        <taxon>rosids</taxon>
        <taxon>fabids</taxon>
        <taxon>Cucurbitales</taxon>
        <taxon>Cucurbitaceae</taxon>
        <taxon>Benincaseae</taxon>
        <taxon>Citrullus</taxon>
    </lineage>
</organism>
<protein>
    <submittedName>
        <fullName evidence="1">Uncharacterized protein</fullName>
    </submittedName>
</protein>
<dbReference type="EMBL" id="OZ021738">
    <property type="protein sequence ID" value="CAK9319595.1"/>
    <property type="molecule type" value="Genomic_DNA"/>
</dbReference>
<reference evidence="1 2" key="1">
    <citation type="submission" date="2024-03" db="EMBL/GenBank/DDBJ databases">
        <authorList>
            <person name="Gkanogiannis A."/>
            <person name="Becerra Lopez-Lavalle L."/>
        </authorList>
    </citation>
    <scope>NUCLEOTIDE SEQUENCE [LARGE SCALE GENOMIC DNA]</scope>
</reference>
<sequence length="402" mass="44891">MVCWGGIIEANKLCQLIVIQFTCFGLGNMSTGTVRRTSRQDIQLVRSLIERCLQLDMNRKEVVEALLNHEKIDPGFTEHVWQKLEEENQEFFNAYYLRLMVKSQIIEFNRLLEQQAQMMHQIHPCAMTALSSSNGSHVQPIHQSCYAQEHTGPTLKQDDIDHPVGVSIGNAYSNGTQPVHSTMHTAVDMSSLARNDVAPQSSNVGMFQGMSGEMVKVETGYSNSSPYMFGTEGNVLDARQSIGNASVASFASVDSNTPSFNESLLDPDPSSFGFINQITRNFSLSDLTADFSQGSDMLESYARCSFLPTEADNILDTCENGDRLGNEFSVSVDPCLKLELRRFQTQLAVQRCKLCTGFIQTFGALKLLIDELFKQLYMMKAHGAGEAFRSAPKLTDRMRQFH</sequence>
<evidence type="ECO:0000313" key="1">
    <source>
        <dbReference type="EMBL" id="CAK9319595.1"/>
    </source>
</evidence>
<gene>
    <name evidence="1" type="ORF">CITCOLO1_LOCUS11603</name>
</gene>
<name>A0ABP0YL54_9ROSI</name>
<dbReference type="NCBIfam" id="TIGR01589">
    <property type="entry name" value="A_thal_3526"/>
    <property type="match status" value="1"/>
</dbReference>
<dbReference type="PANTHER" id="PTHR31871">
    <property type="entry name" value="OS02G0137100 PROTEIN"/>
    <property type="match status" value="1"/>
</dbReference>
<dbReference type="Pfam" id="PF09713">
    <property type="entry name" value="A_thal_3526"/>
    <property type="match status" value="1"/>
</dbReference>
<dbReference type="Proteomes" id="UP001642487">
    <property type="component" value="Chromosome 4"/>
</dbReference>